<name>A0ABV9QBT0_9BURK</name>
<dbReference type="Proteomes" id="UP001596001">
    <property type="component" value="Unassembled WGS sequence"/>
</dbReference>
<accession>A0ABV9QBT0</accession>
<sequence length="55" mass="6442">MNHSEDVQLKIRVGKEAHAWLKWTAKKQERSITWIVNKLIEQAKKDQEGCNAKQP</sequence>
<organism evidence="1 2">
    <name type="scientific">Giesbergeria sinuosa</name>
    <dbReference type="NCBI Taxonomy" id="80883"/>
    <lineage>
        <taxon>Bacteria</taxon>
        <taxon>Pseudomonadati</taxon>
        <taxon>Pseudomonadota</taxon>
        <taxon>Betaproteobacteria</taxon>
        <taxon>Burkholderiales</taxon>
        <taxon>Comamonadaceae</taxon>
        <taxon>Giesbergeria</taxon>
    </lineage>
</organism>
<proteinExistence type="predicted"/>
<gene>
    <name evidence="1" type="ORF">ACFO6X_05115</name>
</gene>
<dbReference type="Gene3D" id="1.10.1220.10">
    <property type="entry name" value="Met repressor-like"/>
    <property type="match status" value="1"/>
</dbReference>
<protein>
    <submittedName>
        <fullName evidence="1">Uncharacterized protein</fullName>
    </submittedName>
</protein>
<comment type="caution">
    <text evidence="1">The sequence shown here is derived from an EMBL/GenBank/DDBJ whole genome shotgun (WGS) entry which is preliminary data.</text>
</comment>
<keyword evidence="2" id="KW-1185">Reference proteome</keyword>
<dbReference type="InterPro" id="IPR013321">
    <property type="entry name" value="Arc_rbn_hlx_hlx"/>
</dbReference>
<reference evidence="2" key="1">
    <citation type="journal article" date="2019" name="Int. J. Syst. Evol. Microbiol.">
        <title>The Global Catalogue of Microorganisms (GCM) 10K type strain sequencing project: providing services to taxonomists for standard genome sequencing and annotation.</title>
        <authorList>
            <consortium name="The Broad Institute Genomics Platform"/>
            <consortium name="The Broad Institute Genome Sequencing Center for Infectious Disease"/>
            <person name="Wu L."/>
            <person name="Ma J."/>
        </authorList>
    </citation>
    <scope>NUCLEOTIDE SEQUENCE [LARGE SCALE GENOMIC DNA]</scope>
    <source>
        <strain evidence="2">CCUG 49452</strain>
    </source>
</reference>
<dbReference type="RefSeq" id="WP_382430718.1">
    <property type="nucleotide sequence ID" value="NZ_JBHSHJ010000003.1"/>
</dbReference>
<evidence type="ECO:0000313" key="2">
    <source>
        <dbReference type="Proteomes" id="UP001596001"/>
    </source>
</evidence>
<dbReference type="EMBL" id="JBHSHJ010000003">
    <property type="protein sequence ID" value="MFC4788363.1"/>
    <property type="molecule type" value="Genomic_DNA"/>
</dbReference>
<dbReference type="SUPFAM" id="SSF47598">
    <property type="entry name" value="Ribbon-helix-helix"/>
    <property type="match status" value="1"/>
</dbReference>
<dbReference type="InterPro" id="IPR010985">
    <property type="entry name" value="Ribbon_hlx_hlx"/>
</dbReference>
<evidence type="ECO:0000313" key="1">
    <source>
        <dbReference type="EMBL" id="MFC4788363.1"/>
    </source>
</evidence>